<gene>
    <name evidence="2" type="ORF">UA74_06290</name>
</gene>
<accession>A0AAC9L9J1</accession>
<dbReference type="SMART" id="SM00530">
    <property type="entry name" value="HTH_XRE"/>
    <property type="match status" value="1"/>
</dbReference>
<dbReference type="Gene3D" id="1.10.260.40">
    <property type="entry name" value="lambda repressor-like DNA-binding domains"/>
    <property type="match status" value="1"/>
</dbReference>
<name>A0AAC9L9J1_9PSEU</name>
<dbReference type="KEGG" id="acad:UA74_06290"/>
<evidence type="ECO:0000313" key="2">
    <source>
        <dbReference type="EMBL" id="APU13331.1"/>
    </source>
</evidence>
<dbReference type="InterPro" id="IPR010982">
    <property type="entry name" value="Lambda_DNA-bd_dom_sf"/>
</dbReference>
<protein>
    <submittedName>
        <fullName evidence="2">DNA binding protein with helix-turn-helix domain</fullName>
    </submittedName>
</protein>
<reference evidence="3" key="1">
    <citation type="submission" date="2016-06" db="EMBL/GenBank/DDBJ databases">
        <title>Complete genome sequence of Actinoalloteichus fjordicus DSM 46855 (=ADI127-17), type strain of the new species Actinoalloteichus fjordicus.</title>
        <authorList>
            <person name="Ruckert C."/>
            <person name="Nouioui I."/>
            <person name="Willmese J."/>
            <person name="van Wezel G."/>
            <person name="Klenk H.-P."/>
            <person name="Kalinowski J."/>
            <person name="Zotchev S.B."/>
        </authorList>
    </citation>
    <scope>NUCLEOTIDE SEQUENCE [LARGE SCALE GENOMIC DNA]</scope>
    <source>
        <strain evidence="3">ADI127-7</strain>
    </source>
</reference>
<dbReference type="RefSeq" id="WP_075764007.1">
    <property type="nucleotide sequence ID" value="NZ_CP016076.1"/>
</dbReference>
<keyword evidence="3" id="KW-1185">Reference proteome</keyword>
<dbReference type="AlphaFoldDB" id="A0AAC9L9J1"/>
<organism evidence="2 3">
    <name type="scientific">Actinoalloteichus fjordicus</name>
    <dbReference type="NCBI Taxonomy" id="1612552"/>
    <lineage>
        <taxon>Bacteria</taxon>
        <taxon>Bacillati</taxon>
        <taxon>Actinomycetota</taxon>
        <taxon>Actinomycetes</taxon>
        <taxon>Pseudonocardiales</taxon>
        <taxon>Pseudonocardiaceae</taxon>
        <taxon>Actinoalloteichus</taxon>
    </lineage>
</organism>
<dbReference type="SUPFAM" id="SSF47413">
    <property type="entry name" value="lambda repressor-like DNA-binding domains"/>
    <property type="match status" value="1"/>
</dbReference>
<dbReference type="Pfam" id="PF13560">
    <property type="entry name" value="HTH_31"/>
    <property type="match status" value="1"/>
</dbReference>
<dbReference type="CDD" id="cd00093">
    <property type="entry name" value="HTH_XRE"/>
    <property type="match status" value="1"/>
</dbReference>
<sequence length="398" mass="44355">MERFGDVLARLRRQAGLTQAELADAAHWSQSQISRAESHKCTPDARTVQRLDEILAGNGALTAFFVATETKKGQMPMSIKPWGITDIVRRLHRSDVGVHTLDQLALATEQMCCDYAWRDARELHSEAIGWLSYASSLLDGPTSLREHREVLLISGWLMLLLGCLEYDLGLARQADLTRAAALEIGREIGHGEIIAWSFELSAWFALTQGRLRTVSDYAAAGTRAAPNSSVAVQLAAQSAKAQARMGDIQAVRRELDDGFRLLGRHDHPTRPENHFVIDPTKWDFYAMDCYRLVGDDTRAADHAHEVLRLSRLPHGAERSPMRATEARFTLGIGSLRDGDLDGAHAWTRAAVEVDRRSLLPFTMLAQEMHAETRRLYPRDPAAAELRDYLTDTRAALPS</sequence>
<dbReference type="PROSITE" id="PS50943">
    <property type="entry name" value="HTH_CROC1"/>
    <property type="match status" value="1"/>
</dbReference>
<feature type="domain" description="HTH cro/C1-type" evidence="1">
    <location>
        <begin position="8"/>
        <end position="55"/>
    </location>
</feature>
<proteinExistence type="predicted"/>
<dbReference type="Proteomes" id="UP000185511">
    <property type="component" value="Chromosome"/>
</dbReference>
<evidence type="ECO:0000313" key="3">
    <source>
        <dbReference type="Proteomes" id="UP000185511"/>
    </source>
</evidence>
<dbReference type="EMBL" id="CP016076">
    <property type="protein sequence ID" value="APU13331.1"/>
    <property type="molecule type" value="Genomic_DNA"/>
</dbReference>
<dbReference type="GO" id="GO:0003677">
    <property type="term" value="F:DNA binding"/>
    <property type="evidence" value="ECO:0007669"/>
    <property type="project" value="InterPro"/>
</dbReference>
<evidence type="ECO:0000259" key="1">
    <source>
        <dbReference type="PROSITE" id="PS50943"/>
    </source>
</evidence>
<dbReference type="InterPro" id="IPR001387">
    <property type="entry name" value="Cro/C1-type_HTH"/>
</dbReference>